<dbReference type="NCBIfam" id="NF047398">
    <property type="entry name" value="AAA_KGGVGR"/>
    <property type="match status" value="1"/>
</dbReference>
<dbReference type="AlphaFoldDB" id="A0A540VST1"/>
<dbReference type="Pfam" id="PF13614">
    <property type="entry name" value="AAA_31"/>
    <property type="match status" value="1"/>
</dbReference>
<accession>A0A540VST1</accession>
<evidence type="ECO:0000259" key="1">
    <source>
        <dbReference type="Pfam" id="PF13614"/>
    </source>
</evidence>
<dbReference type="SUPFAM" id="SSF52540">
    <property type="entry name" value="P-loop containing nucleoside triphosphate hydrolases"/>
    <property type="match status" value="1"/>
</dbReference>
<dbReference type="PANTHER" id="PTHR13696">
    <property type="entry name" value="P-LOOP CONTAINING NUCLEOSIDE TRIPHOSPHATE HYDROLASE"/>
    <property type="match status" value="1"/>
</dbReference>
<dbReference type="PANTHER" id="PTHR13696:SF52">
    <property type="entry name" value="PARA FAMILY PROTEIN CT_582"/>
    <property type="match status" value="1"/>
</dbReference>
<protein>
    <submittedName>
        <fullName evidence="2">ParA family protein</fullName>
    </submittedName>
</protein>
<organism evidence="2 3">
    <name type="scientific">Spiribacter salinus</name>
    <dbReference type="NCBI Taxonomy" id="1335746"/>
    <lineage>
        <taxon>Bacteria</taxon>
        <taxon>Pseudomonadati</taxon>
        <taxon>Pseudomonadota</taxon>
        <taxon>Gammaproteobacteria</taxon>
        <taxon>Chromatiales</taxon>
        <taxon>Ectothiorhodospiraceae</taxon>
        <taxon>Spiribacter</taxon>
    </lineage>
</organism>
<gene>
    <name evidence="2" type="ORF">FKY71_06645</name>
</gene>
<feature type="domain" description="AAA" evidence="1">
    <location>
        <begin position="125"/>
        <end position="220"/>
    </location>
</feature>
<dbReference type="EMBL" id="VIFK01000038">
    <property type="protein sequence ID" value="TQE99808.1"/>
    <property type="molecule type" value="Genomic_DNA"/>
</dbReference>
<dbReference type="InterPro" id="IPR050678">
    <property type="entry name" value="DNA_Partitioning_ATPase"/>
</dbReference>
<name>A0A540VST1_9GAMM</name>
<evidence type="ECO:0000313" key="3">
    <source>
        <dbReference type="Proteomes" id="UP000315400"/>
    </source>
</evidence>
<comment type="caution">
    <text evidence="2">The sequence shown here is derived from an EMBL/GenBank/DDBJ whole genome shotgun (WGS) entry which is preliminary data.</text>
</comment>
<dbReference type="Gene3D" id="3.40.50.300">
    <property type="entry name" value="P-loop containing nucleotide triphosphate hydrolases"/>
    <property type="match status" value="1"/>
</dbReference>
<dbReference type="InterPro" id="IPR025669">
    <property type="entry name" value="AAA_dom"/>
</dbReference>
<evidence type="ECO:0000313" key="2">
    <source>
        <dbReference type="EMBL" id="TQE99808.1"/>
    </source>
</evidence>
<dbReference type="InterPro" id="IPR027417">
    <property type="entry name" value="P-loop_NTPase"/>
</dbReference>
<dbReference type="Proteomes" id="UP000315400">
    <property type="component" value="Unassembled WGS sequence"/>
</dbReference>
<proteinExistence type="predicted"/>
<reference evidence="2 3" key="1">
    <citation type="submission" date="2019-06" db="EMBL/GenBank/DDBJ databases">
        <title>Metagenome assembled Genome of Spiribacter salinus SL48-SHIP from the microbial mat of Salt Lake 48 (Novosibirsk region, Russia).</title>
        <authorList>
            <person name="Shipova A."/>
            <person name="Rozanov A.S."/>
            <person name="Bryanskaya A.V."/>
            <person name="Peltek S.E."/>
        </authorList>
    </citation>
    <scope>NUCLEOTIDE SEQUENCE [LARGE SCALE GENOMIC DNA]</scope>
    <source>
        <strain evidence="2">SL48-SHIP-2</strain>
    </source>
</reference>
<sequence>MTSITFDQILSQVDSVLQQHDSFVRGLDWLVINRDLNGRTRFIVPESLNTADRKDIEDIGKTISGLLGSHGHTAEQMVLDDDSRETACQGASAHLIEGWNNVYLADRLTTEGDWASIFPADDTTKRIAFFSIKGGVGRSTALAMTAWSLAQAGKRILVLDLDLESPGLSSSLLPAEKQPTYGITDWLVEDLVDNGEVILDDMVATSDLAHDGEIYVVPSHGADPGDYVAKLSRVWMPKSIEATQREPWSARLRRLLASLEQRYQPDLVLLDSRAGIDEVAGACVTDLGANLVLIFALEGTQTWSGYRILFKHWQQTGNAEVIRQRLQLVGALVPETDPAAYTEALRDEAYTLFADHLYDEIPSGDVGTEAFHFDTADDTGPHAPWAIRWQRGLAGLRSLHGRLANIDTAEVNATFGPLLAGLHTWLGEEDEHA</sequence>